<proteinExistence type="predicted"/>
<keyword evidence="3" id="KW-1185">Reference proteome</keyword>
<feature type="compositionally biased region" description="Polar residues" evidence="1">
    <location>
        <begin position="151"/>
        <end position="179"/>
    </location>
</feature>
<evidence type="ECO:0000256" key="1">
    <source>
        <dbReference type="SAM" id="MobiDB-lite"/>
    </source>
</evidence>
<name>A0A9P4P3B9_9PEZI</name>
<dbReference type="EMBL" id="MU007010">
    <property type="protein sequence ID" value="KAF2436651.1"/>
    <property type="molecule type" value="Genomic_DNA"/>
</dbReference>
<feature type="region of interest" description="Disordered" evidence="1">
    <location>
        <begin position="1"/>
        <end position="51"/>
    </location>
</feature>
<feature type="compositionally biased region" description="Polar residues" evidence="1">
    <location>
        <begin position="16"/>
        <end position="25"/>
    </location>
</feature>
<dbReference type="Proteomes" id="UP000800235">
    <property type="component" value="Unassembled WGS sequence"/>
</dbReference>
<dbReference type="AlphaFoldDB" id="A0A9P4P3B9"/>
<organism evidence="2 3">
    <name type="scientific">Tothia fuscella</name>
    <dbReference type="NCBI Taxonomy" id="1048955"/>
    <lineage>
        <taxon>Eukaryota</taxon>
        <taxon>Fungi</taxon>
        <taxon>Dikarya</taxon>
        <taxon>Ascomycota</taxon>
        <taxon>Pezizomycotina</taxon>
        <taxon>Dothideomycetes</taxon>
        <taxon>Pleosporomycetidae</taxon>
        <taxon>Venturiales</taxon>
        <taxon>Cylindrosympodiaceae</taxon>
        <taxon>Tothia</taxon>
    </lineage>
</organism>
<feature type="compositionally biased region" description="Basic and acidic residues" evidence="1">
    <location>
        <begin position="190"/>
        <end position="202"/>
    </location>
</feature>
<evidence type="ECO:0000313" key="2">
    <source>
        <dbReference type="EMBL" id="KAF2436651.1"/>
    </source>
</evidence>
<feature type="region of interest" description="Disordered" evidence="1">
    <location>
        <begin position="151"/>
        <end position="202"/>
    </location>
</feature>
<reference evidence="2" key="1">
    <citation type="journal article" date="2020" name="Stud. Mycol.">
        <title>101 Dothideomycetes genomes: a test case for predicting lifestyles and emergence of pathogens.</title>
        <authorList>
            <person name="Haridas S."/>
            <person name="Albert R."/>
            <person name="Binder M."/>
            <person name="Bloem J."/>
            <person name="Labutti K."/>
            <person name="Salamov A."/>
            <person name="Andreopoulos B."/>
            <person name="Baker S."/>
            <person name="Barry K."/>
            <person name="Bills G."/>
            <person name="Bluhm B."/>
            <person name="Cannon C."/>
            <person name="Castanera R."/>
            <person name="Culley D."/>
            <person name="Daum C."/>
            <person name="Ezra D."/>
            <person name="Gonzalez J."/>
            <person name="Henrissat B."/>
            <person name="Kuo A."/>
            <person name="Liang C."/>
            <person name="Lipzen A."/>
            <person name="Lutzoni F."/>
            <person name="Magnuson J."/>
            <person name="Mondo S."/>
            <person name="Nolan M."/>
            <person name="Ohm R."/>
            <person name="Pangilinan J."/>
            <person name="Park H.-J."/>
            <person name="Ramirez L."/>
            <person name="Alfaro M."/>
            <person name="Sun H."/>
            <person name="Tritt A."/>
            <person name="Yoshinaga Y."/>
            <person name="Zwiers L.-H."/>
            <person name="Turgeon B."/>
            <person name="Goodwin S."/>
            <person name="Spatafora J."/>
            <person name="Crous P."/>
            <person name="Grigoriev I."/>
        </authorList>
    </citation>
    <scope>NUCLEOTIDE SEQUENCE</scope>
    <source>
        <strain evidence="2">CBS 130266</strain>
    </source>
</reference>
<protein>
    <submittedName>
        <fullName evidence="2">Uncharacterized protein</fullName>
    </submittedName>
</protein>
<comment type="caution">
    <text evidence="2">The sequence shown here is derived from an EMBL/GenBank/DDBJ whole genome shotgun (WGS) entry which is preliminary data.</text>
</comment>
<accession>A0A9P4P3B9</accession>
<sequence>MAPDNPTKTIEPGQDPFNQMKQQDTMAADDPTPLNQENERTSRSPLPQLGRVYVPKFRVRDRSPNPARLVAEIEHERRMKHQKLRIMQQNSITTGETTSHRESNQERIAWFPRPQPDDVYVPKFRVRERSPDLARHVARIEQILRDLHMATHQQSSTSNGESTPDTESQQKCTSTSPRTQPKDVYVPKLRVRDRSPDSARRVARIEQRLKERHMATH</sequence>
<gene>
    <name evidence="2" type="ORF">EJ08DRAFT_691812</name>
</gene>
<evidence type="ECO:0000313" key="3">
    <source>
        <dbReference type="Proteomes" id="UP000800235"/>
    </source>
</evidence>